<dbReference type="InterPro" id="IPR000421">
    <property type="entry name" value="FA58C"/>
</dbReference>
<keyword evidence="2 6" id="KW-0732">Signal</keyword>
<dbReference type="PROSITE" id="PS51318">
    <property type="entry name" value="TAT"/>
    <property type="match status" value="1"/>
</dbReference>
<gene>
    <name evidence="8" type="ORF">GCM10022204_04450</name>
</gene>
<evidence type="ECO:0000256" key="1">
    <source>
        <dbReference type="ARBA" id="ARBA00005382"/>
    </source>
</evidence>
<evidence type="ECO:0000256" key="6">
    <source>
        <dbReference type="SAM" id="SignalP"/>
    </source>
</evidence>
<dbReference type="PROSITE" id="PS50022">
    <property type="entry name" value="FA58C_3"/>
    <property type="match status" value="1"/>
</dbReference>
<dbReference type="Pfam" id="PF02055">
    <property type="entry name" value="Glyco_hydro_30"/>
    <property type="match status" value="1"/>
</dbReference>
<dbReference type="InterPro" id="IPR001139">
    <property type="entry name" value="Glyco_hydro_30"/>
</dbReference>
<dbReference type="SUPFAM" id="SSF51011">
    <property type="entry name" value="Glycosyl hydrolase domain"/>
    <property type="match status" value="1"/>
</dbReference>
<feature type="chain" id="PRO_5045517744" description="F5/8 type C domain-containing protein" evidence="6">
    <location>
        <begin position="37"/>
        <end position="754"/>
    </location>
</feature>
<dbReference type="EMBL" id="BAAAYX010000002">
    <property type="protein sequence ID" value="GAA3692207.1"/>
    <property type="molecule type" value="Genomic_DNA"/>
</dbReference>
<evidence type="ECO:0000256" key="5">
    <source>
        <dbReference type="SAM" id="MobiDB-lite"/>
    </source>
</evidence>
<evidence type="ECO:0000256" key="4">
    <source>
        <dbReference type="RuleBase" id="RU361188"/>
    </source>
</evidence>
<dbReference type="Pfam" id="PF17189">
    <property type="entry name" value="Glyco_hydro_30C"/>
    <property type="match status" value="1"/>
</dbReference>
<feature type="signal peptide" evidence="6">
    <location>
        <begin position="1"/>
        <end position="36"/>
    </location>
</feature>
<evidence type="ECO:0000259" key="7">
    <source>
        <dbReference type="PROSITE" id="PS50022"/>
    </source>
</evidence>
<dbReference type="InterPro" id="IPR008979">
    <property type="entry name" value="Galactose-bd-like_sf"/>
</dbReference>
<name>A0ABP7CK91_9ACTN</name>
<keyword evidence="4" id="KW-0326">Glycosidase</keyword>
<dbReference type="InterPro" id="IPR033452">
    <property type="entry name" value="GH30_C"/>
</dbReference>
<organism evidence="8 9">
    <name type="scientific">Microlunatus aurantiacus</name>
    <dbReference type="NCBI Taxonomy" id="446786"/>
    <lineage>
        <taxon>Bacteria</taxon>
        <taxon>Bacillati</taxon>
        <taxon>Actinomycetota</taxon>
        <taxon>Actinomycetes</taxon>
        <taxon>Propionibacteriales</taxon>
        <taxon>Propionibacteriaceae</taxon>
        <taxon>Microlunatus</taxon>
    </lineage>
</organism>
<evidence type="ECO:0000313" key="8">
    <source>
        <dbReference type="EMBL" id="GAA3692207.1"/>
    </source>
</evidence>
<dbReference type="InterPro" id="IPR006311">
    <property type="entry name" value="TAT_signal"/>
</dbReference>
<evidence type="ECO:0000256" key="2">
    <source>
        <dbReference type="ARBA" id="ARBA00022729"/>
    </source>
</evidence>
<sequence>MARHHAVGRRRAAGGLTGLGLAVLLALGVVPAPAVAAPTPGWSTGVDSWVTDLNTDQRLARQSRLRWERGSVGDDAIRIDPTRRYQTMTGFGASMTDSSAYALSQLPARTRRATMTDLFSTTDGIGLSMLRQPMGASDFAVGEAYSYDDQPAGRTDRDLSDFSIAHDRAYVLPRLREAYALNPRLTFMASPWSAPGWMKDTDSLVQGSLRQKYERAYAQYFVKFVRAYAKAGIPTDYVSLQNEPLYEPADYPGMGVMPDQAARFLGRHLGPALDRAGLDDTTILGYDHNWDITDYPEAIYHDQRAARYVPGTAWHCYGGQVSAQSVSHNNYPHAQAFLTECSGGEWQGTVDRAFDLTMDSVIGVPRHWGQSVILWNLALDQRNGPFIGGCTTCRGVVTVNDDGTVTKNLEYWALAHASRFVAPGAVRIGSSQPAGSPVSNVAYRNHDGSLVVVAHNQGHQSQTFDLGVGDRHVRATLAPGAAATYRFRAPDRLAPAGDLGWVDLDYGRGPQGTPSGRLTASVGPDVIAAMSHVKLREQWLAYALPYGAELRRSGTATDLDRSAWTVTAAGVTPTPDDPLANLSDGDPATRWSSGEGQDTDMSLTVDLGSAQTFSEVSLDVGASTGDYLRSYVVQVSDDNASWRSVARGPGRTGEMIIALPATTARYVRISSGTTSGSWWSIAELVLRRADHTSSPGPVGRDLVRDSATLADGSRVIGYYNDGRRTQNVPWPVTGFGYAYRLPPTAAATFVVMGG</sequence>
<dbReference type="InterPro" id="IPR013780">
    <property type="entry name" value="Glyco_hydro_b"/>
</dbReference>
<dbReference type="InterPro" id="IPR033453">
    <property type="entry name" value="Glyco_hydro_30_TIM-barrel"/>
</dbReference>
<reference evidence="9" key="1">
    <citation type="journal article" date="2019" name="Int. J. Syst. Evol. Microbiol.">
        <title>The Global Catalogue of Microorganisms (GCM) 10K type strain sequencing project: providing services to taxonomists for standard genome sequencing and annotation.</title>
        <authorList>
            <consortium name="The Broad Institute Genomics Platform"/>
            <consortium name="The Broad Institute Genome Sequencing Center for Infectious Disease"/>
            <person name="Wu L."/>
            <person name="Ma J."/>
        </authorList>
    </citation>
    <scope>NUCLEOTIDE SEQUENCE [LARGE SCALE GENOMIC DNA]</scope>
    <source>
        <strain evidence="9">JCM 16548</strain>
    </source>
</reference>
<comment type="similarity">
    <text evidence="1 4">Belongs to the glycosyl hydrolase 30 family.</text>
</comment>
<evidence type="ECO:0000313" key="9">
    <source>
        <dbReference type="Proteomes" id="UP001500051"/>
    </source>
</evidence>
<comment type="caution">
    <text evidence="8">The sequence shown here is derived from an EMBL/GenBank/DDBJ whole genome shotgun (WGS) entry which is preliminary data.</text>
</comment>
<dbReference type="RefSeq" id="WP_344810629.1">
    <property type="nucleotide sequence ID" value="NZ_BAAAYX010000002.1"/>
</dbReference>
<keyword evidence="9" id="KW-1185">Reference proteome</keyword>
<accession>A0ABP7CK91</accession>
<dbReference type="Gene3D" id="2.60.120.260">
    <property type="entry name" value="Galactose-binding domain-like"/>
    <property type="match status" value="1"/>
</dbReference>
<dbReference type="PRINTS" id="PR00843">
    <property type="entry name" value="GLHYDRLASE30"/>
</dbReference>
<keyword evidence="3 4" id="KW-0378">Hydrolase</keyword>
<protein>
    <recommendedName>
        <fullName evidence="7">F5/8 type C domain-containing protein</fullName>
    </recommendedName>
</protein>
<dbReference type="SUPFAM" id="SSF49785">
    <property type="entry name" value="Galactose-binding domain-like"/>
    <property type="match status" value="1"/>
</dbReference>
<dbReference type="Gene3D" id="2.60.40.1180">
    <property type="entry name" value="Golgi alpha-mannosidase II"/>
    <property type="match status" value="1"/>
</dbReference>
<dbReference type="InterPro" id="IPR017853">
    <property type="entry name" value="GH"/>
</dbReference>
<dbReference type="Proteomes" id="UP001500051">
    <property type="component" value="Unassembled WGS sequence"/>
</dbReference>
<proteinExistence type="inferred from homology"/>
<feature type="region of interest" description="Disordered" evidence="5">
    <location>
        <begin position="569"/>
        <end position="598"/>
    </location>
</feature>
<dbReference type="SUPFAM" id="SSF51445">
    <property type="entry name" value="(Trans)glycosidases"/>
    <property type="match status" value="1"/>
</dbReference>
<dbReference type="Gene3D" id="3.20.20.80">
    <property type="entry name" value="Glycosidases"/>
    <property type="match status" value="1"/>
</dbReference>
<dbReference type="Pfam" id="PF00754">
    <property type="entry name" value="F5_F8_type_C"/>
    <property type="match status" value="1"/>
</dbReference>
<evidence type="ECO:0000256" key="3">
    <source>
        <dbReference type="ARBA" id="ARBA00022801"/>
    </source>
</evidence>
<feature type="domain" description="F5/8 type C" evidence="7">
    <location>
        <begin position="548"/>
        <end position="689"/>
    </location>
</feature>
<dbReference type="PANTHER" id="PTHR11069:SF23">
    <property type="entry name" value="LYSOSOMAL ACID GLUCOSYLCERAMIDASE"/>
    <property type="match status" value="1"/>
</dbReference>
<dbReference type="PANTHER" id="PTHR11069">
    <property type="entry name" value="GLUCOSYLCERAMIDASE"/>
    <property type="match status" value="1"/>
</dbReference>